<dbReference type="InterPro" id="IPR036390">
    <property type="entry name" value="WH_DNA-bd_sf"/>
</dbReference>
<accession>A0ABD5UGZ7</accession>
<dbReference type="InterPro" id="IPR057527">
    <property type="entry name" value="HVO_A0261-like_N"/>
</dbReference>
<dbReference type="EMBL" id="JBHSXM010000006">
    <property type="protein sequence ID" value="MFC6838482.1"/>
    <property type="molecule type" value="Genomic_DNA"/>
</dbReference>
<evidence type="ECO:0000259" key="1">
    <source>
        <dbReference type="Pfam" id="PF08350"/>
    </source>
</evidence>
<feature type="domain" description="Methanogenesis regulatory protein FilR1 middle" evidence="1">
    <location>
        <begin position="145"/>
        <end position="272"/>
    </location>
</feature>
<feature type="domain" description="HVO-A0261-like N-terminal" evidence="2">
    <location>
        <begin position="29"/>
        <end position="112"/>
    </location>
</feature>
<comment type="caution">
    <text evidence="3">The sequence shown here is derived from an EMBL/GenBank/DDBJ whole genome shotgun (WGS) entry which is preliminary data.</text>
</comment>
<reference evidence="3 4" key="1">
    <citation type="journal article" date="2019" name="Int. J. Syst. Evol. Microbiol.">
        <title>The Global Catalogue of Microorganisms (GCM) 10K type strain sequencing project: providing services to taxonomists for standard genome sequencing and annotation.</title>
        <authorList>
            <consortium name="The Broad Institute Genomics Platform"/>
            <consortium name="The Broad Institute Genome Sequencing Center for Infectious Disease"/>
            <person name="Wu L."/>
            <person name="Ma J."/>
        </authorList>
    </citation>
    <scope>NUCLEOTIDE SEQUENCE [LARGE SCALE GENOMIC DNA]</scope>
    <source>
        <strain evidence="3 4">PSRA2</strain>
    </source>
</reference>
<organism evidence="3 4">
    <name type="scientific">Halomarina ordinaria</name>
    <dbReference type="NCBI Taxonomy" id="3033939"/>
    <lineage>
        <taxon>Archaea</taxon>
        <taxon>Methanobacteriati</taxon>
        <taxon>Methanobacteriota</taxon>
        <taxon>Stenosarchaea group</taxon>
        <taxon>Halobacteria</taxon>
        <taxon>Halobacteriales</taxon>
        <taxon>Natronomonadaceae</taxon>
        <taxon>Halomarina</taxon>
    </lineage>
</organism>
<gene>
    <name evidence="3" type="ORF">ACFQHK_18540</name>
</gene>
<dbReference type="Proteomes" id="UP001596406">
    <property type="component" value="Unassembled WGS sequence"/>
</dbReference>
<dbReference type="InterPro" id="IPR013561">
    <property type="entry name" value="FilR1_middle_dom"/>
</dbReference>
<evidence type="ECO:0000259" key="2">
    <source>
        <dbReference type="Pfam" id="PF25213"/>
    </source>
</evidence>
<dbReference type="RefSeq" id="WP_304450171.1">
    <property type="nucleotide sequence ID" value="NZ_JARRAH010000006.1"/>
</dbReference>
<evidence type="ECO:0000313" key="3">
    <source>
        <dbReference type="EMBL" id="MFC6838482.1"/>
    </source>
</evidence>
<dbReference type="SUPFAM" id="SSF46785">
    <property type="entry name" value="Winged helix' DNA-binding domain"/>
    <property type="match status" value="1"/>
</dbReference>
<evidence type="ECO:0000313" key="4">
    <source>
        <dbReference type="Proteomes" id="UP001596406"/>
    </source>
</evidence>
<dbReference type="AlphaFoldDB" id="A0ABD5UGZ7"/>
<dbReference type="Pfam" id="PF25213">
    <property type="entry name" value="HVO_A0261_N"/>
    <property type="match status" value="1"/>
</dbReference>
<sequence length="288" mass="32366">MTSTIAEELRQEAARLDIRTRLDEERRIDTDRLCEYVRHGPLLEALFDGPLDRRDIEAALGVSRATSHRFTRWLEDEGLATKVDGEFALTGQGEVIAEEILRFELHVAAAQRLAPLLSSICENHKEFVIEPFADATVTTADPADPYRPVRRFVSLVEASATLRGFNTTAMAPLTMETFYERLFEEMETEFVYLPNAVDALLATYPEQAGRVLETGRLTLFTREALPYGLALFDDRVGIGGYDEETGLLHVFVDTDASRARDWAEQVYDLFKADSDPLEGVAGLDAERE</sequence>
<keyword evidence="4" id="KW-1185">Reference proteome</keyword>
<protein>
    <submittedName>
        <fullName evidence="3">Helix-turn-helix transcriptional regulator</fullName>
    </submittedName>
</protein>
<dbReference type="Pfam" id="PF08350">
    <property type="entry name" value="FilR1_middle"/>
    <property type="match status" value="1"/>
</dbReference>
<proteinExistence type="predicted"/>
<name>A0ABD5UGZ7_9EURY</name>